<accession>A0A068S7V3</accession>
<dbReference type="VEuPathDB" id="FungiDB:LCOR_08788.1"/>
<dbReference type="Pfam" id="PF00652">
    <property type="entry name" value="Ricin_B_lectin"/>
    <property type="match status" value="1"/>
</dbReference>
<dbReference type="EMBL" id="CBTN010000050">
    <property type="protein sequence ID" value="CDH57897.1"/>
    <property type="molecule type" value="Genomic_DNA"/>
</dbReference>
<dbReference type="InterPro" id="IPR035992">
    <property type="entry name" value="Ricin_B-like_lectins"/>
</dbReference>
<protein>
    <recommendedName>
        <fullName evidence="1">Ricin B lectin domain-containing protein</fullName>
    </recommendedName>
</protein>
<keyword evidence="3" id="KW-1185">Reference proteome</keyword>
<dbReference type="OrthoDB" id="2263926at2759"/>
<proteinExistence type="predicted"/>
<dbReference type="SUPFAM" id="SSF50370">
    <property type="entry name" value="Ricin B-like lectins"/>
    <property type="match status" value="1"/>
</dbReference>
<dbReference type="AlphaFoldDB" id="A0A068S7V3"/>
<evidence type="ECO:0000313" key="3">
    <source>
        <dbReference type="Proteomes" id="UP000027586"/>
    </source>
</evidence>
<comment type="caution">
    <text evidence="2">The sequence shown here is derived from an EMBL/GenBank/DDBJ whole genome shotgun (WGS) entry which is preliminary data.</text>
</comment>
<evidence type="ECO:0000259" key="1">
    <source>
        <dbReference type="Pfam" id="PF00652"/>
    </source>
</evidence>
<evidence type="ECO:0000313" key="2">
    <source>
        <dbReference type="EMBL" id="CDH57897.1"/>
    </source>
</evidence>
<sequence>MKHQAFPTGWFYIQANTHPQHVLTVVDKSWQPGARIELRPAAGEKKHQQWTYNDGFLVNRLSGCVMSVKQAKTNQTLVQGRRLPKDQADTQRWQYGPDNKITLQVHPSCSLNTQQVPRLVVDDEDQEQGGGWSCIEEFVEQTERLSL</sequence>
<organism evidence="2 3">
    <name type="scientific">Lichtheimia corymbifera JMRC:FSU:9682</name>
    <dbReference type="NCBI Taxonomy" id="1263082"/>
    <lineage>
        <taxon>Eukaryota</taxon>
        <taxon>Fungi</taxon>
        <taxon>Fungi incertae sedis</taxon>
        <taxon>Mucoromycota</taxon>
        <taxon>Mucoromycotina</taxon>
        <taxon>Mucoromycetes</taxon>
        <taxon>Mucorales</taxon>
        <taxon>Lichtheimiaceae</taxon>
        <taxon>Lichtheimia</taxon>
    </lineage>
</organism>
<name>A0A068S7V3_9FUNG</name>
<dbReference type="Gene3D" id="2.80.10.50">
    <property type="match status" value="1"/>
</dbReference>
<dbReference type="Proteomes" id="UP000027586">
    <property type="component" value="Unassembled WGS sequence"/>
</dbReference>
<gene>
    <name evidence="2" type="ORF">LCOR_08788.1</name>
</gene>
<dbReference type="InterPro" id="IPR000772">
    <property type="entry name" value="Ricin_B_lectin"/>
</dbReference>
<feature type="domain" description="Ricin B lectin" evidence="1">
    <location>
        <begin position="11"/>
        <end position="109"/>
    </location>
</feature>
<reference evidence="2" key="1">
    <citation type="submission" date="2013-08" db="EMBL/GenBank/DDBJ databases">
        <title>Gene expansion shapes genome architecture in the human pathogen Lichtheimia corymbifera: an evolutionary genomics analysis in the ancient terrestrial Mucorales (Mucoromycotina).</title>
        <authorList>
            <person name="Schwartze V.U."/>
            <person name="Winter S."/>
            <person name="Shelest E."/>
            <person name="Marcet-Houben M."/>
            <person name="Horn F."/>
            <person name="Wehner S."/>
            <person name="Hoffmann K."/>
            <person name="Riege K."/>
            <person name="Sammeth M."/>
            <person name="Nowrousian M."/>
            <person name="Valiante V."/>
            <person name="Linde J."/>
            <person name="Jacobsen I.D."/>
            <person name="Marz M."/>
            <person name="Brakhage A.A."/>
            <person name="Gabaldon T."/>
            <person name="Bocker S."/>
            <person name="Voigt K."/>
        </authorList>
    </citation>
    <scope>NUCLEOTIDE SEQUENCE [LARGE SCALE GENOMIC DNA]</scope>
    <source>
        <strain evidence="2">FSU 9682</strain>
    </source>
</reference>
<dbReference type="STRING" id="1263082.A0A068S7V3"/>